<evidence type="ECO:0000256" key="1">
    <source>
        <dbReference type="SAM" id="Phobius"/>
    </source>
</evidence>
<dbReference type="AlphaFoldDB" id="A0A0F9SMI8"/>
<reference evidence="2" key="1">
    <citation type="journal article" date="2015" name="Nature">
        <title>Complex archaea that bridge the gap between prokaryotes and eukaryotes.</title>
        <authorList>
            <person name="Spang A."/>
            <person name="Saw J.H."/>
            <person name="Jorgensen S.L."/>
            <person name="Zaremba-Niedzwiedzka K."/>
            <person name="Martijn J."/>
            <person name="Lind A.E."/>
            <person name="van Eijk R."/>
            <person name="Schleper C."/>
            <person name="Guy L."/>
            <person name="Ettema T.J."/>
        </authorList>
    </citation>
    <scope>NUCLEOTIDE SEQUENCE</scope>
</reference>
<accession>A0A0F9SMI8</accession>
<sequence>MENVRFTDVDTSDEVCKTVNRVIDNLNQVEGKLLTLISERKTYNAEVDAYNEGLLPKKKVPKKKGFASMKLLVFIVLFVSLFVSVVHGQFTTTDINYSNVSNPTTLERLLRDLFANQVSNTFVFTPTTQPSSTDVTAGMVYFDSVQTSLFVSEDGSTFVPIDTAGGVSLDGAYDFGGSGNGRTITADTGAFALTNTDDDTAFLMTINAAPGSGAALGGIEITMGGNSTENAIEFENSGSGDDVQGTGDTWAVTAAGVSTFLGAEIGTSNLTFTQQGEIIKNDTDNEVEFVGSEDFSIGLGSGASNEIDFTSDSSATVIDFTTLDTLVGLNQLTFDETDGAALITIAADGAGDDLTISQTGSQNASVVLSSAGTTGDAIKMTTTAGGIDIDITGAANGEDFAVNTNSSIQLTSSQAVVDAIKLNATAGGFDIDGTTVASNITNLSTGTDDNLTIELTGATASSLILSSAGTGTDAVDINASAGSIDMDAVTGITMDISGASAGEDFTITTDSSIVLTSSEDATDAIDINASAGGIDIDATGESGQDIVITNTGGSVQVVATEAADDSVNIDSVGFDLDASGSIVLTSTENAVDSIVLQSTVGGIDILCDASTNEDIDIANTGGAVNLTSSEASDGAIKLQTSNVAGQILLVTADTSSDAIEIDNSGGLEIDCVDVIAIDNSGSTKDITITSALGRVIITGTETAAAAVELIADGVAGGVKIAANTNGVDIDATGGPILLDTSGASKDIKLDADSGAVIIDGGETGATAVVIIASHSGGGIDMDFGTGGLSVVGASGDIVATVVGTAGDVITVSGSFYKV</sequence>
<protein>
    <submittedName>
        <fullName evidence="2">Uncharacterized protein</fullName>
    </submittedName>
</protein>
<keyword evidence="1" id="KW-1133">Transmembrane helix</keyword>
<proteinExistence type="predicted"/>
<name>A0A0F9SMI8_9ZZZZ</name>
<gene>
    <name evidence="2" type="ORF">LCGC14_0756620</name>
</gene>
<feature type="transmembrane region" description="Helical" evidence="1">
    <location>
        <begin position="71"/>
        <end position="90"/>
    </location>
</feature>
<dbReference type="EMBL" id="LAZR01001851">
    <property type="protein sequence ID" value="KKN38106.1"/>
    <property type="molecule type" value="Genomic_DNA"/>
</dbReference>
<organism evidence="2">
    <name type="scientific">marine sediment metagenome</name>
    <dbReference type="NCBI Taxonomy" id="412755"/>
    <lineage>
        <taxon>unclassified sequences</taxon>
        <taxon>metagenomes</taxon>
        <taxon>ecological metagenomes</taxon>
    </lineage>
</organism>
<keyword evidence="1" id="KW-0472">Membrane</keyword>
<evidence type="ECO:0000313" key="2">
    <source>
        <dbReference type="EMBL" id="KKN38106.1"/>
    </source>
</evidence>
<keyword evidence="1" id="KW-0812">Transmembrane</keyword>
<comment type="caution">
    <text evidence="2">The sequence shown here is derived from an EMBL/GenBank/DDBJ whole genome shotgun (WGS) entry which is preliminary data.</text>
</comment>